<dbReference type="InterPro" id="IPR018674">
    <property type="entry name" value="DUF2142_membrane"/>
</dbReference>
<sequence length="511" mass="55670">MLLGGVIVALAVHALYCFSFSDSRIALAFAIVSAGLVCVVYSASQILRSKGKLKVETLFLLSIICCGLLYSLVFAPGTVPDESYHFQASYKMADQLLFLGPTSDNLPMRADDAQLLRAMDESQTVGYEKYDMMARNFVLFAGQVDYVSFTPRSAFDWGANPPYIKLPSALGIVLASLLNLGSYPLFYLGRFFNMMMFALLAYCAVRITPVGKNTMMVVGLLPMTLHVVSSYSYDAGIIGLAFLLTALCFRALYGEGRMKRHDKVGLVIVAALLAPCKVVYTVIALLVLFIPNKRFASRRSALLYKSIVIACSLVAVLGTRMATLLQMADVGSSVSAGLDVRGEEQGTFYSLSGMLSDPLDAVLLYLRTFDAMGPFYLDTLVGGSLGWFQSEIHAPLFITLPLFFALLVSAQRSEDDRALVPGVHRVVFAVLAIAGWLAVMLSMTVGWTFVSERVIQGVQGRYFLPLLPMALVAARSRHVSIDVPTGFLFVYGLLALNIAYMARVFSIAVGV</sequence>
<dbReference type="Pfam" id="PF09913">
    <property type="entry name" value="DUF2142"/>
    <property type="match status" value="1"/>
</dbReference>
<protein>
    <recommendedName>
        <fullName evidence="4">DUF2142 domain-containing protein</fullName>
    </recommendedName>
</protein>
<feature type="transmembrane region" description="Helical" evidence="1">
    <location>
        <begin position="487"/>
        <end position="509"/>
    </location>
</feature>
<feature type="transmembrane region" description="Helical" evidence="1">
    <location>
        <begin position="192"/>
        <end position="211"/>
    </location>
</feature>
<organism evidence="2 3">
    <name type="scientific">Paraeggerthella hongkongensis</name>
    <dbReference type="NCBI Taxonomy" id="230658"/>
    <lineage>
        <taxon>Bacteria</taxon>
        <taxon>Bacillati</taxon>
        <taxon>Actinomycetota</taxon>
        <taxon>Coriobacteriia</taxon>
        <taxon>Eggerthellales</taxon>
        <taxon>Eggerthellaceae</taxon>
        <taxon>Paraeggerthella</taxon>
    </lineage>
</organism>
<dbReference type="EMBL" id="QICD01000040">
    <property type="protein sequence ID" value="RNL38387.1"/>
    <property type="molecule type" value="Genomic_DNA"/>
</dbReference>
<keyword evidence="1" id="KW-0812">Transmembrane</keyword>
<accession>A0A3N0AU15</accession>
<dbReference type="AlphaFoldDB" id="A0A3N0AU15"/>
<evidence type="ECO:0000256" key="1">
    <source>
        <dbReference type="SAM" id="Phobius"/>
    </source>
</evidence>
<reference evidence="3" key="1">
    <citation type="submission" date="2018-05" db="EMBL/GenBank/DDBJ databases">
        <title>Genome Sequencing of selected type strains of the family Eggerthellaceae.</title>
        <authorList>
            <person name="Danylec N."/>
            <person name="Stoll D.A."/>
            <person name="Doetsch A."/>
            <person name="Huch M."/>
        </authorList>
    </citation>
    <scope>NUCLEOTIDE SEQUENCE [LARGE SCALE GENOMIC DNA]</scope>
    <source>
        <strain evidence="3">DSM 16106</strain>
    </source>
</reference>
<feature type="transmembrane region" description="Helical" evidence="1">
    <location>
        <begin position="231"/>
        <end position="252"/>
    </location>
</feature>
<feature type="transmembrane region" description="Helical" evidence="1">
    <location>
        <begin position="302"/>
        <end position="319"/>
    </location>
</feature>
<evidence type="ECO:0008006" key="4">
    <source>
        <dbReference type="Google" id="ProtNLM"/>
    </source>
</evidence>
<evidence type="ECO:0000313" key="3">
    <source>
        <dbReference type="Proteomes" id="UP000278632"/>
    </source>
</evidence>
<dbReference type="Proteomes" id="UP000278632">
    <property type="component" value="Unassembled WGS sequence"/>
</dbReference>
<keyword evidence="1" id="KW-0472">Membrane</keyword>
<feature type="transmembrane region" description="Helical" evidence="1">
    <location>
        <begin position="55"/>
        <end position="75"/>
    </location>
</feature>
<comment type="caution">
    <text evidence="2">The sequence shown here is derived from an EMBL/GenBank/DDBJ whole genome shotgun (WGS) entry which is preliminary data.</text>
</comment>
<keyword evidence="3" id="KW-1185">Reference proteome</keyword>
<feature type="transmembrane region" description="Helical" evidence="1">
    <location>
        <begin position="392"/>
        <end position="411"/>
    </location>
</feature>
<name>A0A3N0AU15_9ACTN</name>
<feature type="transmembrane region" description="Helical" evidence="1">
    <location>
        <begin position="24"/>
        <end position="43"/>
    </location>
</feature>
<keyword evidence="1" id="KW-1133">Transmembrane helix</keyword>
<feature type="transmembrane region" description="Helical" evidence="1">
    <location>
        <begin position="264"/>
        <end position="290"/>
    </location>
</feature>
<proteinExistence type="predicted"/>
<dbReference type="OrthoDB" id="3175450at2"/>
<gene>
    <name evidence="2" type="ORF">DMP08_11920</name>
</gene>
<feature type="transmembrane region" description="Helical" evidence="1">
    <location>
        <begin position="426"/>
        <end position="450"/>
    </location>
</feature>
<evidence type="ECO:0000313" key="2">
    <source>
        <dbReference type="EMBL" id="RNL38387.1"/>
    </source>
</evidence>